<gene>
    <name evidence="8" type="ORF">ENJ40_01185</name>
</gene>
<evidence type="ECO:0000256" key="3">
    <source>
        <dbReference type="ARBA" id="ARBA00022692"/>
    </source>
</evidence>
<evidence type="ECO:0000256" key="4">
    <source>
        <dbReference type="ARBA" id="ARBA00022989"/>
    </source>
</evidence>
<dbReference type="InterPro" id="IPR051311">
    <property type="entry name" value="DedA_domain"/>
</dbReference>
<keyword evidence="4 6" id="KW-1133">Transmembrane helix</keyword>
<feature type="transmembrane region" description="Helical" evidence="6">
    <location>
        <begin position="178"/>
        <end position="198"/>
    </location>
</feature>
<dbReference type="AlphaFoldDB" id="A0A7C3GFU4"/>
<comment type="caution">
    <text evidence="8">The sequence shown here is derived from an EMBL/GenBank/DDBJ whole genome shotgun (WGS) entry which is preliminary data.</text>
</comment>
<dbReference type="Pfam" id="PF09335">
    <property type="entry name" value="VTT_dom"/>
    <property type="match status" value="1"/>
</dbReference>
<feature type="transmembrane region" description="Helical" evidence="6">
    <location>
        <begin position="54"/>
        <end position="75"/>
    </location>
</feature>
<reference evidence="8" key="1">
    <citation type="journal article" date="2020" name="mSystems">
        <title>Genome- and Community-Level Interaction Insights into Carbon Utilization and Element Cycling Functions of Hydrothermarchaeota in Hydrothermal Sediment.</title>
        <authorList>
            <person name="Zhou Z."/>
            <person name="Liu Y."/>
            <person name="Xu W."/>
            <person name="Pan J."/>
            <person name="Luo Z.H."/>
            <person name="Li M."/>
        </authorList>
    </citation>
    <scope>NUCLEOTIDE SEQUENCE [LARGE SCALE GENOMIC DNA]</scope>
    <source>
        <strain evidence="8">HyVt-483</strain>
    </source>
</reference>
<dbReference type="Proteomes" id="UP000886043">
    <property type="component" value="Unassembled WGS sequence"/>
</dbReference>
<sequence length="207" mass="22714">MLTEVVHFLLETIGRLGYPGIFLLMALESSFFPFPSEVVIPPAAYLAARGDMDLFLVIFSGTGGSLAGAWFNYLLALKLGRPALGHFLRRYGGYLFLSEAALVRVEEFFARHGHISTFVGRLLPGVRQYISLPAGLGRMNPFLFSLFTLLGAGIWVTVLALCGYFLGKNQALLRQALHRAGLGAVLLALLCTGLYLWYHRRGSKTSA</sequence>
<dbReference type="InterPro" id="IPR032816">
    <property type="entry name" value="VTT_dom"/>
</dbReference>
<evidence type="ECO:0000256" key="5">
    <source>
        <dbReference type="ARBA" id="ARBA00023136"/>
    </source>
</evidence>
<feature type="transmembrane region" description="Helical" evidence="6">
    <location>
        <begin position="16"/>
        <end position="34"/>
    </location>
</feature>
<organism evidence="8">
    <name type="scientific">Thermosulfurimonas dismutans</name>
    <dbReference type="NCBI Taxonomy" id="999894"/>
    <lineage>
        <taxon>Bacteria</taxon>
        <taxon>Pseudomonadati</taxon>
        <taxon>Thermodesulfobacteriota</taxon>
        <taxon>Thermodesulfobacteria</taxon>
        <taxon>Thermodesulfobacteriales</taxon>
        <taxon>Thermodesulfobacteriaceae</taxon>
        <taxon>Thermosulfurimonas</taxon>
    </lineage>
</organism>
<dbReference type="GO" id="GO:0005886">
    <property type="term" value="C:plasma membrane"/>
    <property type="evidence" value="ECO:0007669"/>
    <property type="project" value="UniProtKB-SubCell"/>
</dbReference>
<proteinExistence type="predicted"/>
<protein>
    <submittedName>
        <fullName evidence="8">DedA family protein</fullName>
    </submittedName>
</protein>
<keyword evidence="3 6" id="KW-0812">Transmembrane</keyword>
<evidence type="ECO:0000256" key="1">
    <source>
        <dbReference type="ARBA" id="ARBA00004651"/>
    </source>
</evidence>
<accession>A0A7C3GFU4</accession>
<keyword evidence="5 6" id="KW-0472">Membrane</keyword>
<dbReference type="PANTHER" id="PTHR42709">
    <property type="entry name" value="ALKALINE PHOSPHATASE LIKE PROTEIN"/>
    <property type="match status" value="1"/>
</dbReference>
<evidence type="ECO:0000256" key="6">
    <source>
        <dbReference type="SAM" id="Phobius"/>
    </source>
</evidence>
<dbReference type="EMBL" id="DRMH01000012">
    <property type="protein sequence ID" value="HFC97059.1"/>
    <property type="molecule type" value="Genomic_DNA"/>
</dbReference>
<feature type="domain" description="VTT" evidence="7">
    <location>
        <begin position="40"/>
        <end position="164"/>
    </location>
</feature>
<dbReference type="PANTHER" id="PTHR42709:SF6">
    <property type="entry name" value="UNDECAPRENYL PHOSPHATE TRANSPORTER A"/>
    <property type="match status" value="1"/>
</dbReference>
<evidence type="ECO:0000256" key="2">
    <source>
        <dbReference type="ARBA" id="ARBA00022475"/>
    </source>
</evidence>
<keyword evidence="2" id="KW-1003">Cell membrane</keyword>
<comment type="subcellular location">
    <subcellularLocation>
        <location evidence="1">Cell membrane</location>
        <topology evidence="1">Multi-pass membrane protein</topology>
    </subcellularLocation>
</comment>
<evidence type="ECO:0000313" key="8">
    <source>
        <dbReference type="EMBL" id="HFC97059.1"/>
    </source>
</evidence>
<feature type="transmembrane region" description="Helical" evidence="6">
    <location>
        <begin position="142"/>
        <end position="166"/>
    </location>
</feature>
<name>A0A7C3GFU4_9BACT</name>
<evidence type="ECO:0000259" key="7">
    <source>
        <dbReference type="Pfam" id="PF09335"/>
    </source>
</evidence>